<dbReference type="Pfam" id="PF22638">
    <property type="entry name" value="FlgK_D1"/>
    <property type="match status" value="1"/>
</dbReference>
<evidence type="ECO:0000259" key="9">
    <source>
        <dbReference type="Pfam" id="PF21159"/>
    </source>
</evidence>
<dbReference type="InterPro" id="IPR049474">
    <property type="entry name" value="FlgK_D3"/>
</dbReference>
<evidence type="ECO:0000256" key="2">
    <source>
        <dbReference type="ARBA" id="ARBA00004613"/>
    </source>
</evidence>
<organism evidence="11 12">
    <name type="scientific">Sapientia aquatica</name>
    <dbReference type="NCBI Taxonomy" id="1549640"/>
    <lineage>
        <taxon>Bacteria</taxon>
        <taxon>Pseudomonadati</taxon>
        <taxon>Pseudomonadota</taxon>
        <taxon>Betaproteobacteria</taxon>
        <taxon>Burkholderiales</taxon>
        <taxon>Oxalobacteraceae</taxon>
        <taxon>Sapientia</taxon>
    </lineage>
</organism>
<evidence type="ECO:0000256" key="3">
    <source>
        <dbReference type="ARBA" id="ARBA00009677"/>
    </source>
</evidence>
<dbReference type="PRINTS" id="PR01005">
    <property type="entry name" value="FLGHOOKAP1"/>
</dbReference>
<dbReference type="Pfam" id="PF21158">
    <property type="entry name" value="flgK_1st_1"/>
    <property type="match status" value="1"/>
</dbReference>
<evidence type="ECO:0000259" key="10">
    <source>
        <dbReference type="Pfam" id="PF22638"/>
    </source>
</evidence>
<reference evidence="11 12" key="1">
    <citation type="submission" date="2019-03" db="EMBL/GenBank/DDBJ databases">
        <title>Sapientia aquatica gen. nov., sp. nov., isolated from a crater lake.</title>
        <authorList>
            <person name="Felfoldi T."/>
            <person name="Szabo A."/>
            <person name="Toth E."/>
            <person name="Schumann P."/>
            <person name="Keki Z."/>
            <person name="Marialigeti K."/>
            <person name="Mathe I."/>
        </authorList>
    </citation>
    <scope>NUCLEOTIDE SEQUENCE [LARGE SCALE GENOMIC DNA]</scope>
    <source>
        <strain evidence="11 12">SA-152</strain>
    </source>
</reference>
<dbReference type="SUPFAM" id="SSF64518">
    <property type="entry name" value="Phase 1 flagellin"/>
    <property type="match status" value="2"/>
</dbReference>
<dbReference type="PANTHER" id="PTHR30033:SF1">
    <property type="entry name" value="FLAGELLAR HOOK-ASSOCIATED PROTEIN 1"/>
    <property type="match status" value="1"/>
</dbReference>
<evidence type="ECO:0000313" key="11">
    <source>
        <dbReference type="EMBL" id="TDK68324.1"/>
    </source>
</evidence>
<dbReference type="GO" id="GO:0005576">
    <property type="term" value="C:extracellular region"/>
    <property type="evidence" value="ECO:0007669"/>
    <property type="project" value="UniProtKB-SubCell"/>
</dbReference>
<dbReference type="EMBL" id="SMYL01000001">
    <property type="protein sequence ID" value="TDK68324.1"/>
    <property type="molecule type" value="Genomic_DNA"/>
</dbReference>
<dbReference type="InterPro" id="IPR053927">
    <property type="entry name" value="FlgK_helical"/>
</dbReference>
<comment type="subcellular location">
    <subcellularLocation>
        <location evidence="1">Bacterial flagellum</location>
    </subcellularLocation>
    <subcellularLocation>
        <location evidence="2">Secreted</location>
    </subcellularLocation>
</comment>
<dbReference type="GO" id="GO:0005198">
    <property type="term" value="F:structural molecule activity"/>
    <property type="evidence" value="ECO:0007669"/>
    <property type="project" value="InterPro"/>
</dbReference>
<dbReference type="AlphaFoldDB" id="A0A4R5W7B5"/>
<dbReference type="Pfam" id="PF06429">
    <property type="entry name" value="Flg_bbr_C"/>
    <property type="match status" value="1"/>
</dbReference>
<dbReference type="GO" id="GO:0044780">
    <property type="term" value="P:bacterial-type flagellum assembly"/>
    <property type="evidence" value="ECO:0007669"/>
    <property type="project" value="InterPro"/>
</dbReference>
<evidence type="ECO:0000259" key="7">
    <source>
        <dbReference type="Pfam" id="PF06429"/>
    </source>
</evidence>
<evidence type="ECO:0000313" key="12">
    <source>
        <dbReference type="Proteomes" id="UP000294829"/>
    </source>
</evidence>
<keyword evidence="11" id="KW-0966">Cell projection</keyword>
<evidence type="ECO:0000256" key="5">
    <source>
        <dbReference type="ARBA" id="ARBA00022525"/>
    </source>
</evidence>
<evidence type="ECO:0000256" key="4">
    <source>
        <dbReference type="ARBA" id="ARBA00016244"/>
    </source>
</evidence>
<feature type="domain" description="Flagellar hook-associated protein 1 D2-like" evidence="8">
    <location>
        <begin position="335"/>
        <end position="420"/>
    </location>
</feature>
<dbReference type="Proteomes" id="UP000294829">
    <property type="component" value="Unassembled WGS sequence"/>
</dbReference>
<evidence type="ECO:0000256" key="1">
    <source>
        <dbReference type="ARBA" id="ARBA00004365"/>
    </source>
</evidence>
<protein>
    <recommendedName>
        <fullName evidence="4">Flagellar hook-associated protein 1</fullName>
    </recommendedName>
</protein>
<dbReference type="PANTHER" id="PTHR30033">
    <property type="entry name" value="FLAGELLAR HOOK-ASSOCIATED PROTEIN 1"/>
    <property type="match status" value="1"/>
</dbReference>
<evidence type="ECO:0000256" key="6">
    <source>
        <dbReference type="ARBA" id="ARBA00023143"/>
    </source>
</evidence>
<dbReference type="OrthoDB" id="9802553at2"/>
<sequence>MSVNIFEIGTTGLQSAEVGIATTGQNISNANTAGYSSEVAQQATAPEAGYSFGYVGMGTQVNTITRNYDSLLAKQINQTQSTASQLTNYSSLITPIDNMIADPSAGLSPVLQSFFSSLQNLSSNPSGVASLQTALSGAQTLANQFQAIQGKLNQSAETVNSGITSEVNSINNYAQQLASVNQAIQVAYANANNQPPNALLDQRDTLVANLSKETQVTVVPQGNQYNVFIGTGQPLVLGFNSNPLTTTQSAANPNNLEVAFSVAGKAVPIGESSLPGGNLGGLFAFRTNSLVPIQNAIGQVGIVLASSINAQNELGQTIKGAMGGPIFNVGTPQILANAGNTGGAALSATITNPSALTADNYSLTYDGTNYTITDTSTNTVKSTFAAFPATPTNGVNVIDGVTYTLASGTPNAGDTFTIAPTANGATAFTVAATDATQIACAAPVATNVPSTNTGTGKITPGSVSTGFVQSSLATPITLNYTAATNSVGGFPTGSTVVVTNGGVPTTYTNYTPGTTVIPYQSGMSISFNSINVGLSGSPADGDTFNITANTNGVGDNRNILLMNALQTANTMSSGTATFQGAYAALVDTVGNTTSQLTTTGNTETNLLKQATTQQQSGSGVNLDHETVNLLQYQQVYQACGKLIQIANANFTTILDLNR</sequence>
<feature type="domain" description="Flagellar basal-body/hook protein C-terminal" evidence="7">
    <location>
        <begin position="616"/>
        <end position="656"/>
    </location>
</feature>
<feature type="domain" description="Flagellar hook-associated protein 1 D3" evidence="9">
    <location>
        <begin position="443"/>
        <end position="548"/>
    </location>
</feature>
<dbReference type="RefSeq" id="WP_133324881.1">
    <property type="nucleotide sequence ID" value="NZ_SMYL01000001.1"/>
</dbReference>
<dbReference type="InterPro" id="IPR010930">
    <property type="entry name" value="Flg_bb/hook_C_dom"/>
</dbReference>
<feature type="domain" description="Flagellar hook-associated protein FlgK helical" evidence="10">
    <location>
        <begin position="95"/>
        <end position="327"/>
    </location>
</feature>
<dbReference type="InterPro" id="IPR002371">
    <property type="entry name" value="FlgK"/>
</dbReference>
<proteinExistence type="inferred from homology"/>
<comment type="caution">
    <text evidence="11">The sequence shown here is derived from an EMBL/GenBank/DDBJ whole genome shotgun (WGS) entry which is preliminary data.</text>
</comment>
<keyword evidence="12" id="KW-1185">Reference proteome</keyword>
<gene>
    <name evidence="11" type="primary">flgK</name>
    <name evidence="11" type="ORF">E2I14_01935</name>
</gene>
<dbReference type="NCBIfam" id="TIGR02492">
    <property type="entry name" value="flgK_ends"/>
    <property type="match status" value="1"/>
</dbReference>
<dbReference type="InterPro" id="IPR049119">
    <property type="entry name" value="FlgK_D2-like"/>
</dbReference>
<keyword evidence="11" id="KW-0969">Cilium</keyword>
<evidence type="ECO:0000259" key="8">
    <source>
        <dbReference type="Pfam" id="PF21158"/>
    </source>
</evidence>
<dbReference type="GO" id="GO:0009424">
    <property type="term" value="C:bacterial-type flagellum hook"/>
    <property type="evidence" value="ECO:0007669"/>
    <property type="project" value="InterPro"/>
</dbReference>
<comment type="similarity">
    <text evidence="3">Belongs to the flagella basal body rod proteins family.</text>
</comment>
<keyword evidence="5" id="KW-0964">Secreted</keyword>
<keyword evidence="6" id="KW-0975">Bacterial flagellum</keyword>
<keyword evidence="11" id="KW-0282">Flagellum</keyword>
<dbReference type="Pfam" id="PF21159">
    <property type="entry name" value="FlgK_2nd"/>
    <property type="match status" value="1"/>
</dbReference>
<accession>A0A4R5W7B5</accession>
<name>A0A4R5W7B5_9BURK</name>